<sequence length="228" mass="25835">MAEIPPAWINSEFLEKALRFNGKHPDIQVISYEIVPAASASDHYGSVMYRVAVITSESGKTDKMSVIVKCELQHEALPEKRPINAIVIEDLKKDKFCWANVRHGLDLKHCQLVMSKIAQYHASSVVLCDTNPNFLQDFSSNFYTEEADGALANIFRGTFNNCAEVISNWPGFEKYVHVLRSMSVKITSHMTKAMQRDATGFNVLNHGDLWLKNMMFQYNEQTGEVQDV</sequence>
<dbReference type="AlphaFoldDB" id="A0AAD8A0J2"/>
<accession>A0AAD8A0J2</accession>
<dbReference type="EMBL" id="JASPKZ010004542">
    <property type="protein sequence ID" value="KAJ9590259.1"/>
    <property type="molecule type" value="Genomic_DNA"/>
</dbReference>
<name>A0AAD8A0J2_DIPPU</name>
<dbReference type="InterPro" id="IPR015897">
    <property type="entry name" value="CHK_kinase-like"/>
</dbReference>
<dbReference type="Proteomes" id="UP001233999">
    <property type="component" value="Unassembled WGS sequence"/>
</dbReference>
<comment type="caution">
    <text evidence="2">The sequence shown here is derived from an EMBL/GenBank/DDBJ whole genome shotgun (WGS) entry which is preliminary data.</text>
</comment>
<dbReference type="SUPFAM" id="SSF56112">
    <property type="entry name" value="Protein kinase-like (PK-like)"/>
    <property type="match status" value="1"/>
</dbReference>
<dbReference type="PANTHER" id="PTHR11012">
    <property type="entry name" value="PROTEIN KINASE-LIKE DOMAIN-CONTAINING"/>
    <property type="match status" value="1"/>
</dbReference>
<organism evidence="2 3">
    <name type="scientific">Diploptera punctata</name>
    <name type="common">Pacific beetle cockroach</name>
    <dbReference type="NCBI Taxonomy" id="6984"/>
    <lineage>
        <taxon>Eukaryota</taxon>
        <taxon>Metazoa</taxon>
        <taxon>Ecdysozoa</taxon>
        <taxon>Arthropoda</taxon>
        <taxon>Hexapoda</taxon>
        <taxon>Insecta</taxon>
        <taxon>Pterygota</taxon>
        <taxon>Neoptera</taxon>
        <taxon>Polyneoptera</taxon>
        <taxon>Dictyoptera</taxon>
        <taxon>Blattodea</taxon>
        <taxon>Blaberoidea</taxon>
        <taxon>Blaberidae</taxon>
        <taxon>Diplopterinae</taxon>
        <taxon>Diploptera</taxon>
    </lineage>
</organism>
<dbReference type="InterPro" id="IPR011009">
    <property type="entry name" value="Kinase-like_dom_sf"/>
</dbReference>
<evidence type="ECO:0000313" key="2">
    <source>
        <dbReference type="EMBL" id="KAJ9590259.1"/>
    </source>
</evidence>
<gene>
    <name evidence="2" type="ORF">L9F63_016622</name>
</gene>
<feature type="non-terminal residue" evidence="2">
    <location>
        <position position="228"/>
    </location>
</feature>
<dbReference type="SMART" id="SM00587">
    <property type="entry name" value="CHK"/>
    <property type="match status" value="1"/>
</dbReference>
<evidence type="ECO:0000259" key="1">
    <source>
        <dbReference type="SMART" id="SM00587"/>
    </source>
</evidence>
<evidence type="ECO:0000313" key="3">
    <source>
        <dbReference type="Proteomes" id="UP001233999"/>
    </source>
</evidence>
<dbReference type="Pfam" id="PF02958">
    <property type="entry name" value="EcKL"/>
    <property type="match status" value="1"/>
</dbReference>
<dbReference type="PANTHER" id="PTHR11012:SF56">
    <property type="entry name" value="CHK KINASE-LIKE DOMAIN-CONTAINING PROTEIN-RELATED"/>
    <property type="match status" value="1"/>
</dbReference>
<dbReference type="InterPro" id="IPR004119">
    <property type="entry name" value="EcKL"/>
</dbReference>
<feature type="domain" description="CHK kinase-like" evidence="1">
    <location>
        <begin position="86"/>
        <end position="227"/>
    </location>
</feature>
<reference evidence="2" key="2">
    <citation type="submission" date="2023-05" db="EMBL/GenBank/DDBJ databases">
        <authorList>
            <person name="Fouks B."/>
        </authorList>
    </citation>
    <scope>NUCLEOTIDE SEQUENCE</scope>
    <source>
        <strain evidence="2">Stay&amp;Tobe</strain>
        <tissue evidence="2">Testes</tissue>
    </source>
</reference>
<protein>
    <recommendedName>
        <fullName evidence="1">CHK kinase-like domain-containing protein</fullName>
    </recommendedName>
</protein>
<reference evidence="2" key="1">
    <citation type="journal article" date="2023" name="IScience">
        <title>Live-bearing cockroach genome reveals convergent evolutionary mechanisms linked to viviparity in insects and beyond.</title>
        <authorList>
            <person name="Fouks B."/>
            <person name="Harrison M.C."/>
            <person name="Mikhailova A.A."/>
            <person name="Marchal E."/>
            <person name="English S."/>
            <person name="Carruthers M."/>
            <person name="Jennings E.C."/>
            <person name="Chiamaka E.L."/>
            <person name="Frigard R.A."/>
            <person name="Pippel M."/>
            <person name="Attardo G.M."/>
            <person name="Benoit J.B."/>
            <person name="Bornberg-Bauer E."/>
            <person name="Tobe S.S."/>
        </authorList>
    </citation>
    <scope>NUCLEOTIDE SEQUENCE</scope>
    <source>
        <strain evidence="2">Stay&amp;Tobe</strain>
    </source>
</reference>
<proteinExistence type="predicted"/>
<keyword evidence="3" id="KW-1185">Reference proteome</keyword>